<dbReference type="InterPro" id="IPR011990">
    <property type="entry name" value="TPR-like_helical_dom_sf"/>
</dbReference>
<gene>
    <name evidence="10" type="ORF">FME351_LOCUS29032</name>
    <name evidence="11" type="ORF">TSG867_LOCUS17850</name>
</gene>
<evidence type="ECO:0000256" key="7">
    <source>
        <dbReference type="ARBA" id="ARBA00047597"/>
    </source>
</evidence>
<dbReference type="Pfam" id="PF13424">
    <property type="entry name" value="TPR_12"/>
    <property type="match status" value="2"/>
</dbReference>
<protein>
    <recommendedName>
        <fullName evidence="9">NAD(P)(+)--arginine ADP-ribosyltransferase</fullName>
        <ecNumber evidence="9">2.4.2.31</ecNumber>
    </recommendedName>
    <alternativeName>
        <fullName evidence="9">Mono(ADP-ribosyl)transferase</fullName>
    </alternativeName>
</protein>
<dbReference type="AlphaFoldDB" id="A0A818W5R1"/>
<dbReference type="GO" id="GO:0106274">
    <property type="term" value="F:NAD+-protein-arginine ADP-ribosyltransferase activity"/>
    <property type="evidence" value="ECO:0007669"/>
    <property type="project" value="UniProtKB-EC"/>
</dbReference>
<dbReference type="GO" id="GO:0016779">
    <property type="term" value="F:nucleotidyltransferase activity"/>
    <property type="evidence" value="ECO:0007669"/>
    <property type="project" value="UniProtKB-KW"/>
</dbReference>
<evidence type="ECO:0000313" key="11">
    <source>
        <dbReference type="EMBL" id="CAF4461466.1"/>
    </source>
</evidence>
<evidence type="ECO:0000256" key="4">
    <source>
        <dbReference type="ARBA" id="ARBA00022695"/>
    </source>
</evidence>
<dbReference type="PANTHER" id="PTHR45641">
    <property type="entry name" value="TETRATRICOPEPTIDE REPEAT PROTEIN (AFU_ORTHOLOGUE AFUA_6G03870)"/>
    <property type="match status" value="1"/>
</dbReference>
<dbReference type="SMART" id="SM00028">
    <property type="entry name" value="TPR"/>
    <property type="match status" value="6"/>
</dbReference>
<dbReference type="EMBL" id="CAJNYU010004047">
    <property type="protein sequence ID" value="CAF3720672.1"/>
    <property type="molecule type" value="Genomic_DNA"/>
</dbReference>
<dbReference type="Proteomes" id="UP000663862">
    <property type="component" value="Unassembled WGS sequence"/>
</dbReference>
<accession>A0A818W5R1</accession>
<name>A0A818W5R1_9BILA</name>
<dbReference type="EMBL" id="CAJOBQ010001158">
    <property type="protein sequence ID" value="CAF4461466.1"/>
    <property type="molecule type" value="Genomic_DNA"/>
</dbReference>
<evidence type="ECO:0000313" key="10">
    <source>
        <dbReference type="EMBL" id="CAF3720672.1"/>
    </source>
</evidence>
<evidence type="ECO:0000256" key="9">
    <source>
        <dbReference type="RuleBase" id="RU361228"/>
    </source>
</evidence>
<keyword evidence="4" id="KW-0548">Nucleotidyltransferase</keyword>
<evidence type="ECO:0000256" key="2">
    <source>
        <dbReference type="ARBA" id="ARBA00022676"/>
    </source>
</evidence>
<dbReference type="Gene3D" id="1.25.40.10">
    <property type="entry name" value="Tetratricopeptide repeat domain"/>
    <property type="match status" value="2"/>
</dbReference>
<dbReference type="InterPro" id="IPR019734">
    <property type="entry name" value="TPR_rpt"/>
</dbReference>
<comment type="catalytic activity">
    <reaction evidence="7 9">
        <text>L-arginyl-[protein] + NAD(+) = N(omega)-(ADP-D-ribosyl)-L-arginyl-[protein] + nicotinamide + H(+)</text>
        <dbReference type="Rhea" id="RHEA:19149"/>
        <dbReference type="Rhea" id="RHEA-COMP:10532"/>
        <dbReference type="Rhea" id="RHEA-COMP:15087"/>
        <dbReference type="ChEBI" id="CHEBI:15378"/>
        <dbReference type="ChEBI" id="CHEBI:17154"/>
        <dbReference type="ChEBI" id="CHEBI:29965"/>
        <dbReference type="ChEBI" id="CHEBI:57540"/>
        <dbReference type="ChEBI" id="CHEBI:142554"/>
        <dbReference type="EC" id="2.4.2.31"/>
    </reaction>
</comment>
<comment type="caution">
    <text evidence="10">The sequence shown here is derived from an EMBL/GenBank/DDBJ whole genome shotgun (WGS) entry which is preliminary data.</text>
</comment>
<keyword evidence="9" id="KW-0520">NAD</keyword>
<dbReference type="PROSITE" id="PS50293">
    <property type="entry name" value="TPR_REGION"/>
    <property type="match status" value="1"/>
</dbReference>
<dbReference type="PROSITE" id="PS50005">
    <property type="entry name" value="TPR"/>
    <property type="match status" value="3"/>
</dbReference>
<evidence type="ECO:0000256" key="5">
    <source>
        <dbReference type="ARBA" id="ARBA00022737"/>
    </source>
</evidence>
<keyword evidence="2 9" id="KW-0328">Glycosyltransferase</keyword>
<feature type="repeat" description="TPR" evidence="8">
    <location>
        <begin position="531"/>
        <end position="564"/>
    </location>
</feature>
<dbReference type="Proteomes" id="UP000663869">
    <property type="component" value="Unassembled WGS sequence"/>
</dbReference>
<keyword evidence="6 8" id="KW-0802">TPR repeat</keyword>
<keyword evidence="3 9" id="KW-0808">Transferase</keyword>
<dbReference type="InterPro" id="IPR000768">
    <property type="entry name" value="ART"/>
</dbReference>
<evidence type="ECO:0000256" key="3">
    <source>
        <dbReference type="ARBA" id="ARBA00022679"/>
    </source>
</evidence>
<dbReference type="SUPFAM" id="SSF48452">
    <property type="entry name" value="TPR-like"/>
    <property type="match status" value="2"/>
</dbReference>
<dbReference type="EC" id="2.4.2.31" evidence="9"/>
<feature type="repeat" description="TPR" evidence="8">
    <location>
        <begin position="489"/>
        <end position="522"/>
    </location>
</feature>
<keyword evidence="5" id="KW-0677">Repeat</keyword>
<dbReference type="Pfam" id="PF01129">
    <property type="entry name" value="ART"/>
    <property type="match status" value="1"/>
</dbReference>
<reference evidence="10" key="1">
    <citation type="submission" date="2021-02" db="EMBL/GenBank/DDBJ databases">
        <authorList>
            <person name="Nowell W R."/>
        </authorList>
    </citation>
    <scope>NUCLEOTIDE SEQUENCE</scope>
</reference>
<organism evidence="10 12">
    <name type="scientific">Rotaria socialis</name>
    <dbReference type="NCBI Taxonomy" id="392032"/>
    <lineage>
        <taxon>Eukaryota</taxon>
        <taxon>Metazoa</taxon>
        <taxon>Spiralia</taxon>
        <taxon>Gnathifera</taxon>
        <taxon>Rotifera</taxon>
        <taxon>Eurotatoria</taxon>
        <taxon>Bdelloidea</taxon>
        <taxon>Philodinida</taxon>
        <taxon>Philodinidae</taxon>
        <taxon>Rotaria</taxon>
    </lineage>
</organism>
<dbReference type="SUPFAM" id="SSF56399">
    <property type="entry name" value="ADP-ribosylation"/>
    <property type="match status" value="1"/>
</dbReference>
<keyword evidence="9" id="KW-0521">NADP</keyword>
<evidence type="ECO:0000256" key="1">
    <source>
        <dbReference type="ARBA" id="ARBA00009558"/>
    </source>
</evidence>
<sequence length="674" mass="78005">MGAVHASKISNTINRSIVWLDASVNDTEEYINAQQLLGASTDHLKSFTDDKACEKYIQSLPKGHRIILIVGGRSGQLIVPRIHQLIQISSIFVYCMDRRTEEWTKIYKKVKNVTEDINELVIQVLSAQEKQTTHDRFESQLLINVCHTSGTREKSTTELNGQFVHSQMLIDCLLRIKSNSTDKKEFITYSKKEYAKNDSQLDIIREFEENYSADQALKWYTRECFLYQLLNKALRVQNIDLLYLFGFFIRDLRNQLEQYRYPSLARVYRSQLISKKELQQLKSFMGQLISMNSFLSTTLDREVAVFYLGDIEVSNGDLQPVLFEIEADPRIDGVKPFANITPFSYIPDEEEILMMLGSIFRLVHIRYEGQLCIIQLKLSSENGHDVKPIFDQMKIDYLNEGHSSVGEFGIVLANMGKFDEAERYLLRLLDESPPDHHTKETKEYNLSVCYVNLGNVAERKGDFNRGLVWYQRALCIRLQLRRSNDPSIADIHNLVGASYYRKGEYKSAIESYNEALKIYRHNYGEDHTKLAVVFSNIAAVYLKQEKYLEALDCQKKVLNIYKKNLHENHYLLGGLHTNMATAYLYLHNSDLALEHFNQALTIFQKTLPPNHPDFAAIYNNMGTIYIEKRNLQQALAYYEKAAVILNQTVGPTHPDAISIQRNIQYIQSFIPRRK</sequence>
<evidence type="ECO:0000256" key="6">
    <source>
        <dbReference type="ARBA" id="ARBA00022803"/>
    </source>
</evidence>
<evidence type="ECO:0000256" key="8">
    <source>
        <dbReference type="PROSITE-ProRule" id="PRU00339"/>
    </source>
</evidence>
<evidence type="ECO:0000313" key="12">
    <source>
        <dbReference type="Proteomes" id="UP000663869"/>
    </source>
</evidence>
<comment type="similarity">
    <text evidence="1 9">Belongs to the Arg-specific ADP-ribosyltransferase family.</text>
</comment>
<feature type="repeat" description="TPR" evidence="8">
    <location>
        <begin position="615"/>
        <end position="648"/>
    </location>
</feature>
<dbReference type="PROSITE" id="PS51996">
    <property type="entry name" value="TR_MART"/>
    <property type="match status" value="1"/>
</dbReference>
<proteinExistence type="inferred from homology"/>
<dbReference type="Gene3D" id="3.90.176.10">
    <property type="entry name" value="Toxin ADP-ribosyltransferase, Chain A, domain 1"/>
    <property type="match status" value="1"/>
</dbReference>